<reference evidence="2 3" key="1">
    <citation type="submission" date="2021-02" db="EMBL/GenBank/DDBJ databases">
        <title>Actinophytocola xerophila sp. nov., isolated from soil of cotton cropping field.</title>
        <authorList>
            <person name="Huang R."/>
            <person name="Chen X."/>
            <person name="Ge X."/>
            <person name="Liu W."/>
        </authorList>
    </citation>
    <scope>NUCLEOTIDE SEQUENCE [LARGE SCALE GENOMIC DNA]</scope>
    <source>
        <strain evidence="2 3">S1-96</strain>
    </source>
</reference>
<dbReference type="InterPro" id="IPR036388">
    <property type="entry name" value="WH-like_DNA-bd_sf"/>
</dbReference>
<dbReference type="RefSeq" id="WP_260191414.1">
    <property type="nucleotide sequence ID" value="NZ_JAFFZE010000010.1"/>
</dbReference>
<gene>
    <name evidence="2" type="ORF">JT362_11840</name>
</gene>
<name>A0ABT2J7Z1_9PSEU</name>
<dbReference type="InterPro" id="IPR000835">
    <property type="entry name" value="HTH_MarR-typ"/>
</dbReference>
<keyword evidence="3" id="KW-1185">Reference proteome</keyword>
<protein>
    <submittedName>
        <fullName evidence="2">MarR family transcriptional regulator</fullName>
    </submittedName>
</protein>
<dbReference type="InterPro" id="IPR011991">
    <property type="entry name" value="ArsR-like_HTH"/>
</dbReference>
<proteinExistence type="predicted"/>
<accession>A0ABT2J7Z1</accession>
<evidence type="ECO:0000259" key="1">
    <source>
        <dbReference type="PROSITE" id="PS50995"/>
    </source>
</evidence>
<evidence type="ECO:0000313" key="2">
    <source>
        <dbReference type="EMBL" id="MCT2583811.1"/>
    </source>
</evidence>
<dbReference type="PRINTS" id="PR00598">
    <property type="entry name" value="HTHMARR"/>
</dbReference>
<dbReference type="SUPFAM" id="SSF46785">
    <property type="entry name" value="Winged helix' DNA-binding domain"/>
    <property type="match status" value="1"/>
</dbReference>
<dbReference type="Pfam" id="PF12802">
    <property type="entry name" value="MarR_2"/>
    <property type="match status" value="1"/>
</dbReference>
<dbReference type="EMBL" id="JAFFZE010000010">
    <property type="protein sequence ID" value="MCT2583811.1"/>
    <property type="molecule type" value="Genomic_DNA"/>
</dbReference>
<organism evidence="2 3">
    <name type="scientific">Actinophytocola gossypii</name>
    <dbReference type="NCBI Taxonomy" id="2812003"/>
    <lineage>
        <taxon>Bacteria</taxon>
        <taxon>Bacillati</taxon>
        <taxon>Actinomycetota</taxon>
        <taxon>Actinomycetes</taxon>
        <taxon>Pseudonocardiales</taxon>
        <taxon>Pseudonocardiaceae</taxon>
    </lineage>
</organism>
<dbReference type="PANTHER" id="PTHR33164:SF99">
    <property type="entry name" value="MARR FAMILY REGULATORY PROTEIN"/>
    <property type="match status" value="1"/>
</dbReference>
<dbReference type="PANTHER" id="PTHR33164">
    <property type="entry name" value="TRANSCRIPTIONAL REGULATOR, MARR FAMILY"/>
    <property type="match status" value="1"/>
</dbReference>
<dbReference type="Gene3D" id="1.10.10.10">
    <property type="entry name" value="Winged helix-like DNA-binding domain superfamily/Winged helix DNA-binding domain"/>
    <property type="match status" value="1"/>
</dbReference>
<dbReference type="SMART" id="SM00347">
    <property type="entry name" value="HTH_MARR"/>
    <property type="match status" value="1"/>
</dbReference>
<sequence length="164" mass="17697">MVNVVDEMVNQVDDNAPGFELPLLLFAGFRSLIDRLHAELARQGHVDFRPAYGFALQAVGAGATASEVARRLGVSKQAAGKTIDRLERLGYVERSADEADARRKLVGLTPAGADVLARSAAIFDELRAEWVRVLGSGRVRDLETSLRTVVPSGFPLDVPGWLGT</sequence>
<dbReference type="PROSITE" id="PS50995">
    <property type="entry name" value="HTH_MARR_2"/>
    <property type="match status" value="1"/>
</dbReference>
<dbReference type="InterPro" id="IPR039422">
    <property type="entry name" value="MarR/SlyA-like"/>
</dbReference>
<dbReference type="CDD" id="cd00090">
    <property type="entry name" value="HTH_ARSR"/>
    <property type="match status" value="1"/>
</dbReference>
<dbReference type="Proteomes" id="UP001156441">
    <property type="component" value="Unassembled WGS sequence"/>
</dbReference>
<evidence type="ECO:0000313" key="3">
    <source>
        <dbReference type="Proteomes" id="UP001156441"/>
    </source>
</evidence>
<comment type="caution">
    <text evidence="2">The sequence shown here is derived from an EMBL/GenBank/DDBJ whole genome shotgun (WGS) entry which is preliminary data.</text>
</comment>
<feature type="domain" description="HTH marR-type" evidence="1">
    <location>
        <begin position="1"/>
        <end position="151"/>
    </location>
</feature>
<dbReference type="InterPro" id="IPR036390">
    <property type="entry name" value="WH_DNA-bd_sf"/>
</dbReference>